<dbReference type="InterPro" id="IPR013818">
    <property type="entry name" value="Lipase"/>
</dbReference>
<dbReference type="InterPro" id="IPR033906">
    <property type="entry name" value="Lipase_N"/>
</dbReference>
<keyword evidence="8" id="KW-1185">Reference proteome</keyword>
<organism evidence="7 8">
    <name type="scientific">Mya arenaria</name>
    <name type="common">Soft-shell clam</name>
    <dbReference type="NCBI Taxonomy" id="6604"/>
    <lineage>
        <taxon>Eukaryota</taxon>
        <taxon>Metazoa</taxon>
        <taxon>Spiralia</taxon>
        <taxon>Lophotrochozoa</taxon>
        <taxon>Mollusca</taxon>
        <taxon>Bivalvia</taxon>
        <taxon>Autobranchia</taxon>
        <taxon>Heteroconchia</taxon>
        <taxon>Euheterodonta</taxon>
        <taxon>Imparidentia</taxon>
        <taxon>Neoheterodontei</taxon>
        <taxon>Myida</taxon>
        <taxon>Myoidea</taxon>
        <taxon>Myidae</taxon>
        <taxon>Mya</taxon>
    </lineage>
</organism>
<dbReference type="PRINTS" id="PR00821">
    <property type="entry name" value="TAGLIPASE"/>
</dbReference>
<protein>
    <submittedName>
        <fullName evidence="7">LIPR1-like protein</fullName>
    </submittedName>
</protein>
<evidence type="ECO:0000256" key="4">
    <source>
        <dbReference type="ARBA" id="ARBA00023157"/>
    </source>
</evidence>
<feature type="domain" description="Lipase" evidence="6">
    <location>
        <begin position="61"/>
        <end position="384"/>
    </location>
</feature>
<dbReference type="InterPro" id="IPR029058">
    <property type="entry name" value="AB_hydrolase_fold"/>
</dbReference>
<dbReference type="EMBL" id="CP111024">
    <property type="protein sequence ID" value="WAR22834.1"/>
    <property type="molecule type" value="Genomic_DNA"/>
</dbReference>
<dbReference type="Gene3D" id="3.40.50.1820">
    <property type="entry name" value="alpha/beta hydrolase"/>
    <property type="match status" value="2"/>
</dbReference>
<proteinExistence type="inferred from homology"/>
<dbReference type="Proteomes" id="UP001164746">
    <property type="component" value="Chromosome 13"/>
</dbReference>
<dbReference type="CDD" id="cd00707">
    <property type="entry name" value="Pancreat_lipase_like"/>
    <property type="match status" value="2"/>
</dbReference>
<evidence type="ECO:0000256" key="2">
    <source>
        <dbReference type="ARBA" id="ARBA00010701"/>
    </source>
</evidence>
<comment type="similarity">
    <text evidence="2 5">Belongs to the AB hydrolase superfamily. Lipase family.</text>
</comment>
<feature type="domain" description="Lipase" evidence="6">
    <location>
        <begin position="386"/>
        <end position="710"/>
    </location>
</feature>
<evidence type="ECO:0000313" key="7">
    <source>
        <dbReference type="EMBL" id="WAR22834.1"/>
    </source>
</evidence>
<evidence type="ECO:0000256" key="5">
    <source>
        <dbReference type="RuleBase" id="RU004262"/>
    </source>
</evidence>
<keyword evidence="3" id="KW-0964">Secreted</keyword>
<dbReference type="Pfam" id="PF00151">
    <property type="entry name" value="Lipase"/>
    <property type="match status" value="2"/>
</dbReference>
<evidence type="ECO:0000256" key="3">
    <source>
        <dbReference type="ARBA" id="ARBA00022525"/>
    </source>
</evidence>
<gene>
    <name evidence="7" type="ORF">MAR_036503</name>
</gene>
<dbReference type="InterPro" id="IPR000734">
    <property type="entry name" value="TAG_lipase"/>
</dbReference>
<evidence type="ECO:0000259" key="6">
    <source>
        <dbReference type="Pfam" id="PF00151"/>
    </source>
</evidence>
<dbReference type="InterPro" id="IPR002331">
    <property type="entry name" value="Lipase_panc"/>
</dbReference>
<sequence>MCYPAIGFIPASLILSEHLLYRLQCRRERVLNDKADTMSIMSNLRTAVIAVAAVLNMTSDEMCFKGIGCFSNEAPFNNAAGHLPQSPDDIRAVFLLYTRHNRDVPQVISADPALVLASFLSPYRKSVFIIHGYRDDGRETWVMDMKNALLKQEDVNVVSVDWESGADQTDYNQAAANTRVVGALIAQLLNVLKNLRSLKYEDVHLVGHSLGAHIAGYAGERVKSVGRITGLDPAGLSFERQPFEVRLDPTDALFVDVIHTDAQPITTLGLGAKKPMGHADFYPNGGKDQPGCTSSPRKHIFKLITGKFKSFQKGVACDHARARDYFIESITSTCRFTASLCQSYNAFVRGECPCRTTPCASMGFHARANITQGVYFLDTTDNSPDETCFNGIGCFSNEAPFNNAAGRLPQSPDAIRAVFSVYTRQNRNVPQVISANPVLVRASFLSPYRKSIFIIHGYRDDGRETWVMDMKNALLKQADVNVVSVDWERGANQADYNQAASNTRVVGALIAQLLTTLRQFRSLNYEDVHLVGHSLGAHIAGYAGERVKSVGRITGLDPAGLSFEGQPSEVRLDPTDALFVDVIHTDAQPITSLGLGAKKPMGHVDFYPNGGKDQPGCTSSPRTHLFKLITGKFRSFKKGIACDHARARDYFIESITSTCRFTANLCRSYNAFVRGDCPCRTTPCASMGFHARANSVHGKYFLDTTDKSPFC</sequence>
<evidence type="ECO:0000313" key="8">
    <source>
        <dbReference type="Proteomes" id="UP001164746"/>
    </source>
</evidence>
<keyword evidence="4" id="KW-1015">Disulfide bond</keyword>
<evidence type="ECO:0000256" key="1">
    <source>
        <dbReference type="ARBA" id="ARBA00004613"/>
    </source>
</evidence>
<dbReference type="PANTHER" id="PTHR11610">
    <property type="entry name" value="LIPASE"/>
    <property type="match status" value="1"/>
</dbReference>
<accession>A0ABY7FPN0</accession>
<comment type="subcellular location">
    <subcellularLocation>
        <location evidence="1">Secreted</location>
    </subcellularLocation>
</comment>
<reference evidence="7" key="1">
    <citation type="submission" date="2022-11" db="EMBL/GenBank/DDBJ databases">
        <title>Centuries of genome instability and evolution in soft-shell clam transmissible cancer (bioRxiv).</title>
        <authorList>
            <person name="Hart S.F.M."/>
            <person name="Yonemitsu M.A."/>
            <person name="Giersch R.M."/>
            <person name="Beal B.F."/>
            <person name="Arriagada G."/>
            <person name="Davis B.W."/>
            <person name="Ostrander E.A."/>
            <person name="Goff S.P."/>
            <person name="Metzger M.J."/>
        </authorList>
    </citation>
    <scope>NUCLEOTIDE SEQUENCE</scope>
    <source>
        <strain evidence="7">MELC-2E11</strain>
        <tissue evidence="7">Siphon/mantle</tissue>
    </source>
</reference>
<dbReference type="SUPFAM" id="SSF53474">
    <property type="entry name" value="alpha/beta-Hydrolases"/>
    <property type="match status" value="2"/>
</dbReference>
<name>A0ABY7FPN0_MYAAR</name>
<dbReference type="PRINTS" id="PR00823">
    <property type="entry name" value="PANCLIPASE"/>
</dbReference>